<evidence type="ECO:0000313" key="8">
    <source>
        <dbReference type="Proteomes" id="UP001228113"/>
    </source>
</evidence>
<dbReference type="Gene3D" id="3.40.50.1220">
    <property type="entry name" value="TPP-binding domain"/>
    <property type="match status" value="1"/>
</dbReference>
<evidence type="ECO:0000256" key="4">
    <source>
        <dbReference type="ARBA" id="ARBA00022982"/>
    </source>
</evidence>
<dbReference type="InterPro" id="IPR014729">
    <property type="entry name" value="Rossmann-like_a/b/a_fold"/>
</dbReference>
<feature type="binding site" evidence="5">
    <location>
        <position position="276"/>
    </location>
    <ligand>
        <name>FAD</name>
        <dbReference type="ChEBI" id="CHEBI:57692"/>
    </ligand>
</feature>
<evidence type="ECO:0000256" key="1">
    <source>
        <dbReference type="ARBA" id="ARBA00005817"/>
    </source>
</evidence>
<dbReference type="PIRSF" id="PIRSF000089">
    <property type="entry name" value="Electra_flavoP_a"/>
    <property type="match status" value="1"/>
</dbReference>
<evidence type="ECO:0000313" key="7">
    <source>
        <dbReference type="EMBL" id="BDU78365.1"/>
    </source>
</evidence>
<dbReference type="InterPro" id="IPR014730">
    <property type="entry name" value="ETF_a/b_N"/>
</dbReference>
<gene>
    <name evidence="7" type="primary">fixB</name>
    <name evidence="7" type="ORF">METESE_33230</name>
</gene>
<dbReference type="SMART" id="SM00893">
    <property type="entry name" value="ETF"/>
    <property type="match status" value="1"/>
</dbReference>
<keyword evidence="3" id="KW-0285">Flavoprotein</keyword>
<protein>
    <submittedName>
        <fullName evidence="7">Protein FixB</fullName>
    </submittedName>
</protein>
<dbReference type="GO" id="GO:0009055">
    <property type="term" value="F:electron transfer activity"/>
    <property type="evidence" value="ECO:0007669"/>
    <property type="project" value="InterPro"/>
</dbReference>
<keyword evidence="5" id="KW-0274">FAD</keyword>
<dbReference type="InterPro" id="IPR029035">
    <property type="entry name" value="DHS-like_NAD/FAD-binding_dom"/>
</dbReference>
<reference evidence="7" key="1">
    <citation type="journal article" date="2023" name="Int. J. Syst. Evol. Microbiol.">
        <title>Mesoterricola silvestris gen. nov., sp. nov., Mesoterricola sediminis sp. nov., Geothrix oryzae sp. nov., Geothrix edaphica sp. nov., Geothrix rubra sp. nov., and Geothrix limicola sp. nov., six novel members of Acidobacteriota isolated from soils.</title>
        <authorList>
            <person name="Itoh H."/>
            <person name="Sugisawa Y."/>
            <person name="Mise K."/>
            <person name="Xu Z."/>
            <person name="Kuniyasu M."/>
            <person name="Ushijima N."/>
            <person name="Kawano K."/>
            <person name="Kobayashi E."/>
            <person name="Shiratori Y."/>
            <person name="Masuda Y."/>
            <person name="Senoo K."/>
        </authorList>
    </citation>
    <scope>NUCLEOTIDE SEQUENCE</scope>
    <source>
        <strain evidence="7">W786</strain>
    </source>
</reference>
<dbReference type="GO" id="GO:0033539">
    <property type="term" value="P:fatty acid beta-oxidation using acyl-CoA dehydrogenase"/>
    <property type="evidence" value="ECO:0007669"/>
    <property type="project" value="TreeGrafter"/>
</dbReference>
<dbReference type="InterPro" id="IPR014731">
    <property type="entry name" value="ETF_asu_C"/>
</dbReference>
<feature type="binding site" evidence="5">
    <location>
        <begin position="255"/>
        <end position="262"/>
    </location>
    <ligand>
        <name>FAD</name>
        <dbReference type="ChEBI" id="CHEBI:57692"/>
    </ligand>
</feature>
<accession>A0AA48KES9</accession>
<dbReference type="EMBL" id="AP027081">
    <property type="protein sequence ID" value="BDU78365.1"/>
    <property type="molecule type" value="Genomic_DNA"/>
</dbReference>
<feature type="binding site" evidence="5">
    <location>
        <begin position="223"/>
        <end position="224"/>
    </location>
    <ligand>
        <name>FAD</name>
        <dbReference type="ChEBI" id="CHEBI:57692"/>
    </ligand>
</feature>
<evidence type="ECO:0000256" key="5">
    <source>
        <dbReference type="PIRSR" id="PIRSR000089-1"/>
    </source>
</evidence>
<dbReference type="AlphaFoldDB" id="A0AA48KES9"/>
<comment type="similarity">
    <text evidence="1">Belongs to the ETF alpha-subunit/FixB family.</text>
</comment>
<dbReference type="FunFam" id="3.40.50.1220:FF:000004">
    <property type="entry name" value="Electron transfer flavoprotein"/>
    <property type="match status" value="1"/>
</dbReference>
<dbReference type="SUPFAM" id="SSF52402">
    <property type="entry name" value="Adenine nucleotide alpha hydrolases-like"/>
    <property type="match status" value="1"/>
</dbReference>
<dbReference type="SUPFAM" id="SSF52467">
    <property type="entry name" value="DHS-like NAD/FAD-binding domain"/>
    <property type="match status" value="1"/>
</dbReference>
<feature type="binding site" evidence="5">
    <location>
        <position position="198"/>
    </location>
    <ligand>
        <name>FAD</name>
        <dbReference type="ChEBI" id="CHEBI:57692"/>
    </ligand>
</feature>
<dbReference type="Pfam" id="PF01012">
    <property type="entry name" value="ETF"/>
    <property type="match status" value="1"/>
</dbReference>
<feature type="domain" description="Electron transfer flavoprotein alpha/beta-subunit N-terminal" evidence="6">
    <location>
        <begin position="4"/>
        <end position="174"/>
    </location>
</feature>
<dbReference type="KEGG" id="msea:METESE_33230"/>
<dbReference type="Proteomes" id="UP001228113">
    <property type="component" value="Chromosome"/>
</dbReference>
<keyword evidence="8" id="KW-1185">Reference proteome</keyword>
<dbReference type="RefSeq" id="WP_243329149.1">
    <property type="nucleotide sequence ID" value="NZ_AP027081.1"/>
</dbReference>
<proteinExistence type="inferred from homology"/>
<comment type="cofactor">
    <cofactor evidence="5">
        <name>FAD</name>
        <dbReference type="ChEBI" id="CHEBI:57692"/>
    </cofactor>
    <text evidence="5">Binds 1 FAD per dimer.</text>
</comment>
<name>A0AA48KES9_9BACT</name>
<dbReference type="Pfam" id="PF00766">
    <property type="entry name" value="ETF_alpha"/>
    <property type="match status" value="1"/>
</dbReference>
<dbReference type="InterPro" id="IPR001308">
    <property type="entry name" value="ETF_a/FixB"/>
</dbReference>
<organism evidence="7 8">
    <name type="scientific">Mesoterricola sediminis</name>
    <dbReference type="NCBI Taxonomy" id="2927980"/>
    <lineage>
        <taxon>Bacteria</taxon>
        <taxon>Pseudomonadati</taxon>
        <taxon>Acidobacteriota</taxon>
        <taxon>Holophagae</taxon>
        <taxon>Holophagales</taxon>
        <taxon>Holophagaceae</taxon>
        <taxon>Mesoterricola</taxon>
    </lineage>
</organism>
<evidence type="ECO:0000259" key="6">
    <source>
        <dbReference type="SMART" id="SM00893"/>
    </source>
</evidence>
<dbReference type="PANTHER" id="PTHR43153">
    <property type="entry name" value="ELECTRON TRANSFER FLAVOPROTEIN ALPHA"/>
    <property type="match status" value="1"/>
</dbReference>
<dbReference type="PANTHER" id="PTHR43153:SF1">
    <property type="entry name" value="ELECTRON TRANSFER FLAVOPROTEIN SUBUNIT ALPHA, MITOCHONDRIAL"/>
    <property type="match status" value="1"/>
</dbReference>
<dbReference type="GO" id="GO:0050660">
    <property type="term" value="F:flavin adenine dinucleotide binding"/>
    <property type="evidence" value="ECO:0007669"/>
    <property type="project" value="InterPro"/>
</dbReference>
<keyword evidence="2" id="KW-0813">Transport</keyword>
<keyword evidence="4" id="KW-0249">Electron transport</keyword>
<evidence type="ECO:0000256" key="2">
    <source>
        <dbReference type="ARBA" id="ARBA00022448"/>
    </source>
</evidence>
<evidence type="ECO:0000256" key="3">
    <source>
        <dbReference type="ARBA" id="ARBA00022630"/>
    </source>
</evidence>
<sequence length="308" mass="31566">MAGIFVYSEDLALAGQLLTPALDLKRSLGQPVVALTADAASAAALAALGPDRVLVLEAGPASPEALAPALADLLQREGAQVVLVGGTLRGKHVAAHLAAVLDAGLASDAKALAPAEGGLGVQRILYGGLAVSEEVLAYPAVVTVQARTFLPPPPSAAEVAIAPQAVLADARVQVTRVEQAAREGVDIAASQRLVAVGRGFRTREDLDLAAGLAGALQADLACTRGIAEDEHWLPIERYIGISGQTVKPELYVAAGLSGQVQHLVGCREAKVIVAINSDERAPIFEAADYGIVGDLYQVLPLLTAALAR</sequence>
<dbReference type="Gene3D" id="3.40.50.620">
    <property type="entry name" value="HUPs"/>
    <property type="match status" value="1"/>
</dbReference>